<proteinExistence type="predicted"/>
<keyword evidence="2" id="KW-1185">Reference proteome</keyword>
<dbReference type="OrthoDB" id="10019763at2"/>
<dbReference type="AlphaFoldDB" id="A0A5C5RFD9"/>
<sequence length="192" mass="20761">MTAPVGTVALIDRDEARTLAEWLIAEQRWLGQRTANAVADAWLADVAQLEDRARWLLAESEHHHQVTAKKAASAVVDARVARASLETIRARVSHAARVGLLTHRGEWPAEVLDAAASAMSVPVRFGAGDDPARKVAEHVLDAAARALHRDHVHVAPHSAAHTVDIVDKSGLSADLDTWLAKNRAAQTKPEVF</sequence>
<accession>A0A5C5RFD9</accession>
<dbReference type="RefSeq" id="WP_146560024.1">
    <property type="nucleotide sequence ID" value="NZ_VIGW01000002.1"/>
</dbReference>
<comment type="caution">
    <text evidence="1">The sequence shown here is derived from an EMBL/GenBank/DDBJ whole genome shotgun (WGS) entry which is preliminary data.</text>
</comment>
<protein>
    <submittedName>
        <fullName evidence="1">Uncharacterized protein</fullName>
    </submittedName>
</protein>
<organism evidence="1 2">
    <name type="scientific">Tsukamurella asaccharolytica</name>
    <dbReference type="NCBI Taxonomy" id="2592067"/>
    <lineage>
        <taxon>Bacteria</taxon>
        <taxon>Bacillati</taxon>
        <taxon>Actinomycetota</taxon>
        <taxon>Actinomycetes</taxon>
        <taxon>Mycobacteriales</taxon>
        <taxon>Tsukamurellaceae</taxon>
        <taxon>Tsukamurella</taxon>
    </lineage>
</organism>
<evidence type="ECO:0000313" key="1">
    <source>
        <dbReference type="EMBL" id="TWS20805.1"/>
    </source>
</evidence>
<gene>
    <name evidence="1" type="ORF">FK529_05640</name>
</gene>
<reference evidence="1 2" key="1">
    <citation type="submission" date="2019-06" db="EMBL/GenBank/DDBJ databases">
        <title>Tsukamurella conjunctivitidis sp. nov., Tsukamurella assacharolytica sp. nov. and Tsukamurella sputae sp. nov. isolated from patients with conjunctivitis, bacteraemia (lymphoma) and respiratory infection (sputum) in Hong Kong.</title>
        <authorList>
            <person name="Teng J.L.L."/>
            <person name="Lee H.H."/>
            <person name="Fong J.Y.H."/>
            <person name="Fok K.M.N."/>
            <person name="Lau S.K.P."/>
            <person name="Woo P.C.Y."/>
        </authorList>
    </citation>
    <scope>NUCLEOTIDE SEQUENCE [LARGE SCALE GENOMIC DNA]</scope>
    <source>
        <strain evidence="1 2">HKU71</strain>
    </source>
</reference>
<name>A0A5C5RFD9_9ACTN</name>
<evidence type="ECO:0000313" key="2">
    <source>
        <dbReference type="Proteomes" id="UP000317291"/>
    </source>
</evidence>
<dbReference type="EMBL" id="VIGW01000002">
    <property type="protein sequence ID" value="TWS20805.1"/>
    <property type="molecule type" value="Genomic_DNA"/>
</dbReference>
<dbReference type="Proteomes" id="UP000317291">
    <property type="component" value="Unassembled WGS sequence"/>
</dbReference>